<dbReference type="STRING" id="291112.PAU_03139"/>
<dbReference type="EMBL" id="FM162591">
    <property type="protein sequence ID" value="CAQ85652.1"/>
    <property type="molecule type" value="Genomic_DNA"/>
</dbReference>
<dbReference type="Pfam" id="PF11672">
    <property type="entry name" value="DUF3268"/>
    <property type="match status" value="1"/>
</dbReference>
<evidence type="ECO:0000313" key="3">
    <source>
        <dbReference type="Proteomes" id="UP000002747"/>
    </source>
</evidence>
<reference evidence="1" key="1">
    <citation type="submission" date="2008-05" db="EMBL/GenBank/DDBJ databases">
        <authorList>
            <person name="Crossman L.C."/>
        </authorList>
    </citation>
    <scope>NUCLEOTIDE SEQUENCE</scope>
    <source>
        <strain evidence="1">ATCC43949</strain>
    </source>
</reference>
<dbReference type="KEGG" id="pay:PAU_03139"/>
<dbReference type="AlphaFoldDB" id="C7BH61"/>
<accession>C7BH61</accession>
<evidence type="ECO:0000313" key="1">
    <source>
        <dbReference type="EMBL" id="CAQ85227.1"/>
    </source>
</evidence>
<name>C7BH61_PHOAA</name>
<organism evidence="1 3">
    <name type="scientific">Photorhabdus asymbiotica subsp. asymbiotica (strain ATCC 43949 / 3105-77)</name>
    <name type="common">Xenorhabdus luminescens (strain 2)</name>
    <dbReference type="NCBI Taxonomy" id="553480"/>
    <lineage>
        <taxon>Bacteria</taxon>
        <taxon>Pseudomonadati</taxon>
        <taxon>Pseudomonadota</taxon>
        <taxon>Gammaproteobacteria</taxon>
        <taxon>Enterobacterales</taxon>
        <taxon>Morganellaceae</taxon>
        <taxon>Photorhabdus</taxon>
    </lineage>
</organism>
<proteinExistence type="predicted"/>
<dbReference type="KEGG" id="pay:PAU_03564"/>
<dbReference type="InterPro" id="IPR021686">
    <property type="entry name" value="DUF3268"/>
</dbReference>
<sequence>MNMTQKTPWNPCQKAIQRVKDPLPIPTECHYCNGDVTIAHHENVFGKAYSKWPWLYICTECRAYVGMHPFTDIPLGTLADKATRNARMSGHRHFEEMRDKIGFERTDAYKFLAKRLGINFRKCHFGWFDIDTCYRAKEICENMIIKRGSNYE</sequence>
<reference evidence="1 3" key="2">
    <citation type="journal article" date="2009" name="BMC Genomics">
        <title>Comparative genomics of the emerging human pathogen Photorhabdus asymbiotica with the insect pathogen Photorhabdus luminescens.</title>
        <authorList>
            <person name="Wilkinson P."/>
            <person name="Waterfield N.R."/>
            <person name="Crossman L."/>
            <person name="Corton C."/>
            <person name="Sanchez-Contreras M."/>
            <person name="Vlisidou I."/>
            <person name="Barron A."/>
            <person name="Bignell A."/>
            <person name="Clark L."/>
            <person name="Ormond D."/>
            <person name="Mayho M."/>
            <person name="Bason N."/>
            <person name="Smith F."/>
            <person name="Simmonds M."/>
            <person name="Churcher C."/>
            <person name="Harris D."/>
            <person name="Thompson N.R."/>
            <person name="Quail M."/>
            <person name="Parkhill J."/>
            <person name="ffrench-Constant R.H."/>
        </authorList>
    </citation>
    <scope>NUCLEOTIDE SEQUENCE [LARGE SCALE GENOMIC DNA]</scope>
    <source>
        <strain evidence="3">ATCC 43949 / 3105-77</strain>
        <strain evidence="1">ATCC43949</strain>
    </source>
</reference>
<protein>
    <submittedName>
        <fullName evidence="1">Uncharacterized protein</fullName>
    </submittedName>
</protein>
<dbReference type="eggNOG" id="ENOG5032S15">
    <property type="taxonomic scope" value="Bacteria"/>
</dbReference>
<dbReference type="EMBL" id="FM162591">
    <property type="protein sequence ID" value="CAQ85227.1"/>
    <property type="molecule type" value="Genomic_DNA"/>
</dbReference>
<gene>
    <name evidence="1" type="primary">gene0079</name>
    <name evidence="2" type="synonym">gene0086</name>
    <name evidence="1" type="ordered locus">PAU_03139</name>
    <name evidence="2" type="ordered locus">PAU_03564</name>
</gene>
<dbReference type="Proteomes" id="UP000002747">
    <property type="component" value="Chromosome"/>
</dbReference>
<evidence type="ECO:0000313" key="2">
    <source>
        <dbReference type="EMBL" id="CAQ85652.1"/>
    </source>
</evidence>